<dbReference type="AlphaFoldDB" id="A0A926WL67"/>
<accession>A0A926WL67</accession>
<organism evidence="2 3">
    <name type="scientific">Anabaena sphaerica FACHB-251</name>
    <dbReference type="NCBI Taxonomy" id="2692883"/>
    <lineage>
        <taxon>Bacteria</taxon>
        <taxon>Bacillati</taxon>
        <taxon>Cyanobacteriota</taxon>
        <taxon>Cyanophyceae</taxon>
        <taxon>Nostocales</taxon>
        <taxon>Nostocaceae</taxon>
        <taxon>Anabaena</taxon>
    </lineage>
</organism>
<dbReference type="EMBL" id="JACJQU010000028">
    <property type="protein sequence ID" value="MBD2296686.1"/>
    <property type="molecule type" value="Genomic_DNA"/>
</dbReference>
<keyword evidence="3" id="KW-1185">Reference proteome</keyword>
<dbReference type="RefSeq" id="WP_190564806.1">
    <property type="nucleotide sequence ID" value="NZ_JACJQU010000028.1"/>
</dbReference>
<gene>
    <name evidence="2" type="ORF">H6G06_25185</name>
</gene>
<evidence type="ECO:0000259" key="1">
    <source>
        <dbReference type="Pfam" id="PF13439"/>
    </source>
</evidence>
<dbReference type="Pfam" id="PF13439">
    <property type="entry name" value="Glyco_transf_4"/>
    <property type="match status" value="1"/>
</dbReference>
<name>A0A926WL67_9NOST</name>
<protein>
    <submittedName>
        <fullName evidence="2">Glycosyltransferase</fullName>
    </submittedName>
</protein>
<comment type="caution">
    <text evidence="2">The sequence shown here is derived from an EMBL/GenBank/DDBJ whole genome shotgun (WGS) entry which is preliminary data.</text>
</comment>
<dbReference type="Proteomes" id="UP000662185">
    <property type="component" value="Unassembled WGS sequence"/>
</dbReference>
<dbReference type="CDD" id="cd03801">
    <property type="entry name" value="GT4_PimA-like"/>
    <property type="match status" value="1"/>
</dbReference>
<dbReference type="Pfam" id="PF13692">
    <property type="entry name" value="Glyco_trans_1_4"/>
    <property type="match status" value="1"/>
</dbReference>
<proteinExistence type="predicted"/>
<dbReference type="PANTHER" id="PTHR12526">
    <property type="entry name" value="GLYCOSYLTRANSFERASE"/>
    <property type="match status" value="1"/>
</dbReference>
<reference evidence="3" key="1">
    <citation type="journal article" date="2020" name="ISME J.">
        <title>Comparative genomics reveals insights into cyanobacterial evolution and habitat adaptation.</title>
        <authorList>
            <person name="Chen M.Y."/>
            <person name="Teng W.K."/>
            <person name="Zhao L."/>
            <person name="Hu C.X."/>
            <person name="Zhou Y.K."/>
            <person name="Han B.P."/>
            <person name="Song L.R."/>
            <person name="Shu W.S."/>
        </authorList>
    </citation>
    <scope>NUCLEOTIDE SEQUENCE [LARGE SCALE GENOMIC DNA]</scope>
    <source>
        <strain evidence="3">FACHB-251</strain>
    </source>
</reference>
<dbReference type="SUPFAM" id="SSF53756">
    <property type="entry name" value="UDP-Glycosyltransferase/glycogen phosphorylase"/>
    <property type="match status" value="1"/>
</dbReference>
<dbReference type="InterPro" id="IPR028098">
    <property type="entry name" value="Glyco_trans_4-like_N"/>
</dbReference>
<dbReference type="Gene3D" id="3.40.50.2000">
    <property type="entry name" value="Glycogen Phosphorylase B"/>
    <property type="match status" value="2"/>
</dbReference>
<evidence type="ECO:0000313" key="2">
    <source>
        <dbReference type="EMBL" id="MBD2296686.1"/>
    </source>
</evidence>
<sequence length="406" mass="45138">MKILMLSSTFPYPPTRGGTQVRTFNLLKYLSQNHNITLVAQRESDVTDAEIAGLRDCVDNLVVFDRPSDRGTSAGIPKKIQRLGKFLFTGTPPSVLNRYSVEMQSWIDNFVKAGKCDVITCEHSVNEIYISPKFKKQVRTIVNVHSSVYGTCFNQLATGTSENQLRDKINLPLLRRYEQNYCSKFTNIVVTTAEDKQQLQQFNKNAEIAVIPNGVDLVTFPNRPTDLGGNRIIFIGAMDNLANIDAVCFFSNEVLPEIQKIYPDTTFHIVGSGPAQQVLALGQKPGINVTGRVPSMAEYLHKSTVCVVPMRTGFGIKNKTLEAMAAGIPVVGSDRGLEGLSIDGINTPIRALRANQPAEYIAAISQLFEQPQLRHQLSVNARQLVETQFTWEIAGQRYEQICLDIK</sequence>
<dbReference type="PANTHER" id="PTHR12526:SF600">
    <property type="entry name" value="GLYCOSYL TRANSFERASE GROUP 1"/>
    <property type="match status" value="1"/>
</dbReference>
<dbReference type="GO" id="GO:0016757">
    <property type="term" value="F:glycosyltransferase activity"/>
    <property type="evidence" value="ECO:0007669"/>
    <property type="project" value="TreeGrafter"/>
</dbReference>
<feature type="domain" description="Glycosyltransferase subfamily 4-like N-terminal" evidence="1">
    <location>
        <begin position="17"/>
        <end position="217"/>
    </location>
</feature>
<evidence type="ECO:0000313" key="3">
    <source>
        <dbReference type="Proteomes" id="UP000662185"/>
    </source>
</evidence>